<feature type="region of interest" description="Disordered" evidence="3">
    <location>
        <begin position="65"/>
        <end position="89"/>
    </location>
</feature>
<dbReference type="AlphaFoldDB" id="S9WUT9"/>
<dbReference type="VEuPathDB" id="TriTrypDB:ADEAN_000030000"/>
<dbReference type="Proteomes" id="UP000515908">
    <property type="component" value="Chromosome 01"/>
</dbReference>
<accession>S9WUT9</accession>
<evidence type="ECO:0000313" key="5">
    <source>
        <dbReference type="Proteomes" id="UP000515908"/>
    </source>
</evidence>
<keyword evidence="2" id="KW-0802">TPR repeat</keyword>
<organism evidence="4 5">
    <name type="scientific">Angomonas deanei</name>
    <dbReference type="NCBI Taxonomy" id="59799"/>
    <lineage>
        <taxon>Eukaryota</taxon>
        <taxon>Discoba</taxon>
        <taxon>Euglenozoa</taxon>
        <taxon>Kinetoplastea</taxon>
        <taxon>Metakinetoplastina</taxon>
        <taxon>Trypanosomatida</taxon>
        <taxon>Trypanosomatidae</taxon>
        <taxon>Strigomonadinae</taxon>
        <taxon>Angomonas</taxon>
    </lineage>
</organism>
<evidence type="ECO:0000256" key="2">
    <source>
        <dbReference type="ARBA" id="ARBA00022803"/>
    </source>
</evidence>
<evidence type="ECO:0000256" key="1">
    <source>
        <dbReference type="ARBA" id="ARBA00022737"/>
    </source>
</evidence>
<keyword evidence="1" id="KW-0677">Repeat</keyword>
<dbReference type="PANTHER" id="PTHR11242:SF0">
    <property type="entry name" value="TPR_REGION DOMAIN-CONTAINING PROTEIN"/>
    <property type="match status" value="1"/>
</dbReference>
<dbReference type="Gene3D" id="1.25.40.10">
    <property type="entry name" value="Tetratricopeptide repeat domain"/>
    <property type="match status" value="1"/>
</dbReference>
<dbReference type="InterPro" id="IPR039663">
    <property type="entry name" value="AIP/AIPL1/TTC9"/>
</dbReference>
<evidence type="ECO:0000313" key="4">
    <source>
        <dbReference type="EMBL" id="CAD2212882.1"/>
    </source>
</evidence>
<reference evidence="4 5" key="1">
    <citation type="submission" date="2020-08" db="EMBL/GenBank/DDBJ databases">
        <authorList>
            <person name="Newling K."/>
            <person name="Davey J."/>
            <person name="Forrester S."/>
        </authorList>
    </citation>
    <scope>NUCLEOTIDE SEQUENCE [LARGE SCALE GENOMIC DNA]</scope>
    <source>
        <strain evidence="5">Crithidia deanei Carvalho (ATCC PRA-265)</strain>
    </source>
</reference>
<evidence type="ECO:0008006" key="6">
    <source>
        <dbReference type="Google" id="ProtNLM"/>
    </source>
</evidence>
<sequence length="363" mass="41137">MAHQPSVKPFIYTYIPADEAQSVKEIRFEGKDDTELRDALAKHFRQQLLSPDQEMDMARHLMEKTAEAQKKKGTSKYNDESENQVGDSEQRKAIIQSYLDDTSFEIVPVVMPMRQTKFVGTSLYIDDSGAFKGLPLNPRACKIAQRDIRGDAFLLSNLDDPALDEWSRVDCGLEVYSKLYEEPPTTSYDTTDKAQMQQTALLRDSDSKKISEEDVKKAFVAKDDGNAFVAQKDYLAAIQAYSTAVELTEGRRDLLQNEAEVTQLRVSSLLNRSMCFTHTGQGDAAARDARSAIYMDQNNPKAYYRLTQALLVLRDYGEAQKAADEFKQHGGGDADYAKFLKDIETGRKSFNDEQKKKYQKMFN</sequence>
<protein>
    <recommendedName>
        <fullName evidence="6">Tetratricopeptide repeat</fullName>
    </recommendedName>
</protein>
<keyword evidence="5" id="KW-1185">Reference proteome</keyword>
<dbReference type="SUPFAM" id="SSF48452">
    <property type="entry name" value="TPR-like"/>
    <property type="match status" value="1"/>
</dbReference>
<proteinExistence type="predicted"/>
<dbReference type="InterPro" id="IPR011990">
    <property type="entry name" value="TPR-like_helical_dom_sf"/>
</dbReference>
<evidence type="ECO:0000256" key="3">
    <source>
        <dbReference type="SAM" id="MobiDB-lite"/>
    </source>
</evidence>
<gene>
    <name evidence="4" type="ORF">ADEAN_000030000</name>
</gene>
<dbReference type="OrthoDB" id="341421at2759"/>
<dbReference type="EMBL" id="LR877145">
    <property type="protein sequence ID" value="CAD2212882.1"/>
    <property type="molecule type" value="Genomic_DNA"/>
</dbReference>
<name>S9WUT9_9TRYP</name>
<dbReference type="PANTHER" id="PTHR11242">
    <property type="entry name" value="ARYL HYDROCARBON RECEPTOR INTERACTING PROTEIN RELATED"/>
    <property type="match status" value="1"/>
</dbReference>